<gene>
    <name evidence="7" type="ORF">EX30DRAFT_359517</name>
</gene>
<dbReference type="SUPFAM" id="SSF54373">
    <property type="entry name" value="FAD-linked reductases, C-terminal domain"/>
    <property type="match status" value="1"/>
</dbReference>
<dbReference type="PANTHER" id="PTHR43004">
    <property type="entry name" value="TRK SYSTEM POTASSIUM UPTAKE PROTEIN"/>
    <property type="match status" value="1"/>
</dbReference>
<evidence type="ECO:0008006" key="9">
    <source>
        <dbReference type="Google" id="ProtNLM"/>
    </source>
</evidence>
<dbReference type="PANTHER" id="PTHR43004:SF20">
    <property type="entry name" value="2-MONOOXYGENASE, PUTATIVE (AFU_ORTHOLOGUE AFUA_1G13660)-RELATED"/>
    <property type="match status" value="1"/>
</dbReference>
<keyword evidence="3" id="KW-0274">FAD</keyword>
<feature type="domain" description="FAD-binding" evidence="5">
    <location>
        <begin position="11"/>
        <end position="412"/>
    </location>
</feature>
<proteinExistence type="inferred from homology"/>
<dbReference type="InterPro" id="IPR038220">
    <property type="entry name" value="PHOX_C_sf"/>
</dbReference>
<organism evidence="7 8">
    <name type="scientific">Ascodesmis nigricans</name>
    <dbReference type="NCBI Taxonomy" id="341454"/>
    <lineage>
        <taxon>Eukaryota</taxon>
        <taxon>Fungi</taxon>
        <taxon>Dikarya</taxon>
        <taxon>Ascomycota</taxon>
        <taxon>Pezizomycotina</taxon>
        <taxon>Pezizomycetes</taxon>
        <taxon>Pezizales</taxon>
        <taxon>Ascodesmidaceae</taxon>
        <taxon>Ascodesmis</taxon>
    </lineage>
</organism>
<sequence>MAATAAQKSSDVDVLIVGAGPAGFMSATWLSNYTGLKVRFVEKRNTKVFAGQADGLQCRTLEVFQSFGMAQKALNDANHMWEICFWDPEPETGIIKRTARIPDMTPGISRFTQVVLHQGNIEQYFIDYLKEHGDNIKVERGVLPESISIDESKVDDNDAYPVKVTLRHLPEEAAEVEQFGHKVQNGLFRSANLMTEKDDDKSLNADTDVRETINCKYVIGCDGAHSWVRRQLGYKMEGEHTDYVWGVLDIVPLTDFPDIRHRCAIHSENNGSVMVIPRENGLVRLYIQLSDVERLENGMVDRSKITPEIISKCAQSIIAPYKLTYEKISWFTAYQIGQRVCNNFSANDRVFLAGDACHTHSPKAGQGMNISMMDTYNLGWKIGSVLTGRSPRNILKTYQYERRQIANDLINFDRKFAKLFSGKPGEIDLEEFQKVFAISHLFASGTGVEYDASNLIAKDPSTAPNLKEVVPPVVKAKDLAAKIPVGQRFMSYKAMNQSDARVWHLQDVMPSDGRWRFLVFAGNIKDAEQNRRVQKLGEYLARPDAFTYKYTPEGAEYNSAIQTLTVHCAPRTEVELDDFPRALRPEHDYWSLYVDDVPHHEPHTKCYEQYGVDPKRGCVVVIRPDGYVGYVGDLEDTEEVEKYFSQVLIPQRK</sequence>
<dbReference type="InterPro" id="IPR002938">
    <property type="entry name" value="FAD-bd"/>
</dbReference>
<dbReference type="Gene3D" id="3.50.50.60">
    <property type="entry name" value="FAD/NAD(P)-binding domain"/>
    <property type="match status" value="1"/>
</dbReference>
<dbReference type="Proteomes" id="UP000298138">
    <property type="component" value="Unassembled WGS sequence"/>
</dbReference>
<dbReference type="EMBL" id="ML220131">
    <property type="protein sequence ID" value="TGZ79527.1"/>
    <property type="molecule type" value="Genomic_DNA"/>
</dbReference>
<dbReference type="GO" id="GO:0016709">
    <property type="term" value="F:oxidoreductase activity, acting on paired donors, with incorporation or reduction of molecular oxygen, NAD(P)H as one donor, and incorporation of one atom of oxygen"/>
    <property type="evidence" value="ECO:0007669"/>
    <property type="project" value="UniProtKB-ARBA"/>
</dbReference>
<dbReference type="Gene3D" id="3.30.9.10">
    <property type="entry name" value="D-Amino Acid Oxidase, subunit A, domain 2"/>
    <property type="match status" value="1"/>
</dbReference>
<evidence type="ECO:0000256" key="2">
    <source>
        <dbReference type="ARBA" id="ARBA00022630"/>
    </source>
</evidence>
<dbReference type="InterPro" id="IPR036188">
    <property type="entry name" value="FAD/NAD-bd_sf"/>
</dbReference>
<dbReference type="OrthoDB" id="1716816at2759"/>
<accession>A0A4S2MSW6</accession>
<dbReference type="InterPro" id="IPR036249">
    <property type="entry name" value="Thioredoxin-like_sf"/>
</dbReference>
<dbReference type="Pfam" id="PF07976">
    <property type="entry name" value="Phe_hydrox_dim"/>
    <property type="match status" value="1"/>
</dbReference>
<dbReference type="InParanoid" id="A0A4S2MSW6"/>
<evidence type="ECO:0000256" key="4">
    <source>
        <dbReference type="ARBA" id="ARBA00023002"/>
    </source>
</evidence>
<dbReference type="AlphaFoldDB" id="A0A4S2MSW6"/>
<keyword evidence="2" id="KW-0285">Flavoprotein</keyword>
<dbReference type="InterPro" id="IPR050641">
    <property type="entry name" value="RIFMO-like"/>
</dbReference>
<name>A0A4S2MSW6_9PEZI</name>
<comment type="similarity">
    <text evidence="1">Belongs to the PheA/TfdB FAD monooxygenase family.</text>
</comment>
<dbReference type="PRINTS" id="PR00420">
    <property type="entry name" value="RNGMNOXGNASE"/>
</dbReference>
<reference evidence="7 8" key="1">
    <citation type="submission" date="2019-04" db="EMBL/GenBank/DDBJ databases">
        <title>Comparative genomics and transcriptomics to analyze fruiting body development in filamentous ascomycetes.</title>
        <authorList>
            <consortium name="DOE Joint Genome Institute"/>
            <person name="Lutkenhaus R."/>
            <person name="Traeger S."/>
            <person name="Breuer J."/>
            <person name="Kuo A."/>
            <person name="Lipzen A."/>
            <person name="Pangilinan J."/>
            <person name="Dilworth D."/>
            <person name="Sandor L."/>
            <person name="Poggeler S."/>
            <person name="Barry K."/>
            <person name="Grigoriev I.V."/>
            <person name="Nowrousian M."/>
        </authorList>
    </citation>
    <scope>NUCLEOTIDE SEQUENCE [LARGE SCALE GENOMIC DNA]</scope>
    <source>
        <strain evidence="7 8">CBS 389.68</strain>
    </source>
</reference>
<dbReference type="SUPFAM" id="SSF51905">
    <property type="entry name" value="FAD/NAD(P)-binding domain"/>
    <property type="match status" value="1"/>
</dbReference>
<evidence type="ECO:0000256" key="3">
    <source>
        <dbReference type="ARBA" id="ARBA00022827"/>
    </source>
</evidence>
<keyword evidence="4" id="KW-0560">Oxidoreductase</keyword>
<protein>
    <recommendedName>
        <fullName evidence="9">Phenol 2-monooxygenase</fullName>
    </recommendedName>
</protein>
<evidence type="ECO:0000259" key="5">
    <source>
        <dbReference type="Pfam" id="PF01494"/>
    </source>
</evidence>
<evidence type="ECO:0000313" key="7">
    <source>
        <dbReference type="EMBL" id="TGZ79527.1"/>
    </source>
</evidence>
<dbReference type="CDD" id="cd02979">
    <property type="entry name" value="PHOX_C"/>
    <property type="match status" value="1"/>
</dbReference>
<dbReference type="STRING" id="341454.A0A4S2MSW6"/>
<feature type="domain" description="Phenol hydroxylase-like C-terminal dimerisation" evidence="6">
    <location>
        <begin position="448"/>
        <end position="651"/>
    </location>
</feature>
<evidence type="ECO:0000313" key="8">
    <source>
        <dbReference type="Proteomes" id="UP000298138"/>
    </source>
</evidence>
<dbReference type="InterPro" id="IPR012941">
    <property type="entry name" value="Phe_hydrox_C_dim_dom"/>
</dbReference>
<dbReference type="GO" id="GO:0071949">
    <property type="term" value="F:FAD binding"/>
    <property type="evidence" value="ECO:0007669"/>
    <property type="project" value="InterPro"/>
</dbReference>
<dbReference type="SUPFAM" id="SSF52833">
    <property type="entry name" value="Thioredoxin-like"/>
    <property type="match status" value="1"/>
</dbReference>
<dbReference type="Pfam" id="PF01494">
    <property type="entry name" value="FAD_binding_3"/>
    <property type="match status" value="1"/>
</dbReference>
<dbReference type="Gene3D" id="3.40.30.20">
    <property type="match status" value="1"/>
</dbReference>
<evidence type="ECO:0000256" key="1">
    <source>
        <dbReference type="ARBA" id="ARBA00007801"/>
    </source>
</evidence>
<evidence type="ECO:0000259" key="6">
    <source>
        <dbReference type="Pfam" id="PF07976"/>
    </source>
</evidence>
<keyword evidence="8" id="KW-1185">Reference proteome</keyword>